<evidence type="ECO:0000313" key="3">
    <source>
        <dbReference type="Proteomes" id="UP000193564"/>
    </source>
</evidence>
<name>A0A1X1TAN5_9MYCO</name>
<dbReference type="OrthoDB" id="3215765at2"/>
<evidence type="ECO:0000259" key="1">
    <source>
        <dbReference type="Pfam" id="PF22513"/>
    </source>
</evidence>
<dbReference type="GO" id="GO:0006355">
    <property type="term" value="P:regulation of DNA-templated transcription"/>
    <property type="evidence" value="ECO:0007669"/>
    <property type="project" value="InterPro"/>
</dbReference>
<gene>
    <name evidence="2" type="ORF">AWC01_09540</name>
</gene>
<dbReference type="InterPro" id="IPR053853">
    <property type="entry name" value="FitA-like_RHH"/>
</dbReference>
<organism evidence="2 3">
    <name type="scientific">Mycolicibacterium doricum</name>
    <dbReference type="NCBI Taxonomy" id="126673"/>
    <lineage>
        <taxon>Bacteria</taxon>
        <taxon>Bacillati</taxon>
        <taxon>Actinomycetota</taxon>
        <taxon>Actinomycetes</taxon>
        <taxon>Mycobacteriales</taxon>
        <taxon>Mycobacteriaceae</taxon>
        <taxon>Mycolicibacterium</taxon>
    </lineage>
</organism>
<sequence>MSDVLIRNIPDDVLAGLDARAAELGLSRVEYIRRRLAQDARTMRVRVTSDDLRRLGQVAAGLADEELMREAWGR</sequence>
<dbReference type="AlphaFoldDB" id="A0A1X1TAN5"/>
<dbReference type="SUPFAM" id="SSF47598">
    <property type="entry name" value="Ribbon-helix-helix"/>
    <property type="match status" value="1"/>
</dbReference>
<reference evidence="2 3" key="1">
    <citation type="submission" date="2016-01" db="EMBL/GenBank/DDBJ databases">
        <title>The new phylogeny of the genus Mycobacterium.</title>
        <authorList>
            <person name="Tarcisio F."/>
            <person name="Conor M."/>
            <person name="Antonella G."/>
            <person name="Elisabetta G."/>
            <person name="Giulia F.S."/>
            <person name="Sara T."/>
            <person name="Anna F."/>
            <person name="Clotilde B."/>
            <person name="Roberto B."/>
            <person name="Veronica D.S."/>
            <person name="Fabio R."/>
            <person name="Monica P."/>
            <person name="Olivier J."/>
            <person name="Enrico T."/>
            <person name="Nicola S."/>
        </authorList>
    </citation>
    <scope>NUCLEOTIDE SEQUENCE [LARGE SCALE GENOMIC DNA]</scope>
    <source>
        <strain evidence="2 3">DSM 44339</strain>
    </source>
</reference>
<accession>A0A1X1TAN5</accession>
<dbReference type="Gene3D" id="1.10.1220.10">
    <property type="entry name" value="Met repressor-like"/>
    <property type="match status" value="1"/>
</dbReference>
<proteinExistence type="predicted"/>
<dbReference type="RefSeq" id="WP_085190354.1">
    <property type="nucleotide sequence ID" value="NZ_AP022605.1"/>
</dbReference>
<keyword evidence="3" id="KW-1185">Reference proteome</keyword>
<protein>
    <submittedName>
        <fullName evidence="2">Antitoxin</fullName>
    </submittedName>
</protein>
<comment type="caution">
    <text evidence="2">The sequence shown here is derived from an EMBL/GenBank/DDBJ whole genome shotgun (WGS) entry which is preliminary data.</text>
</comment>
<dbReference type="InterPro" id="IPR010985">
    <property type="entry name" value="Ribbon_hlx_hlx"/>
</dbReference>
<dbReference type="Pfam" id="PF22513">
    <property type="entry name" value="FitA-like_RHH"/>
    <property type="match status" value="1"/>
</dbReference>
<dbReference type="EMBL" id="LQOS01000025">
    <property type="protein sequence ID" value="ORV41643.1"/>
    <property type="molecule type" value="Genomic_DNA"/>
</dbReference>
<dbReference type="STRING" id="126673.AWC01_09540"/>
<evidence type="ECO:0000313" key="2">
    <source>
        <dbReference type="EMBL" id="ORV41643.1"/>
    </source>
</evidence>
<feature type="domain" description="Antitoxin FitA-like ribbon-helix-helix" evidence="1">
    <location>
        <begin position="4"/>
        <end position="38"/>
    </location>
</feature>
<dbReference type="Proteomes" id="UP000193564">
    <property type="component" value="Unassembled WGS sequence"/>
</dbReference>
<dbReference type="InterPro" id="IPR013321">
    <property type="entry name" value="Arc_rbn_hlx_hlx"/>
</dbReference>